<keyword evidence="9" id="KW-1185">Reference proteome</keyword>
<gene>
    <name evidence="8" type="ORF">KPH14_005807</name>
</gene>
<evidence type="ECO:0000256" key="2">
    <source>
        <dbReference type="ARBA" id="ARBA00022670"/>
    </source>
</evidence>
<reference evidence="8" key="2">
    <citation type="journal article" date="2023" name="Commun. Biol.">
        <title>Intrasexual cuticular hydrocarbon dimorphism in a wasp sheds light on hydrocarbon biosynthesis genes in Hymenoptera.</title>
        <authorList>
            <person name="Moris V.C."/>
            <person name="Podsiadlowski L."/>
            <person name="Martin S."/>
            <person name="Oeyen J.P."/>
            <person name="Donath A."/>
            <person name="Petersen M."/>
            <person name="Wilbrandt J."/>
            <person name="Misof B."/>
            <person name="Liedtke D."/>
            <person name="Thamm M."/>
            <person name="Scheiner R."/>
            <person name="Schmitt T."/>
            <person name="Niehuis O."/>
        </authorList>
    </citation>
    <scope>NUCLEOTIDE SEQUENCE</scope>
    <source>
        <strain evidence="8">GBR_01_08_01A</strain>
    </source>
</reference>
<dbReference type="GO" id="GO:0046872">
    <property type="term" value="F:metal ion binding"/>
    <property type="evidence" value="ECO:0007669"/>
    <property type="project" value="UniProtKB-KW"/>
</dbReference>
<evidence type="ECO:0000313" key="8">
    <source>
        <dbReference type="EMBL" id="KAK2576476.1"/>
    </source>
</evidence>
<accession>A0AAD9RB93</accession>
<proteinExistence type="inferred from homology"/>
<dbReference type="EC" id="3.4.24.-" evidence="6"/>
<dbReference type="PANTHER" id="PTHR21711">
    <property type="entry name" value="MITOCHONDRIAL INNER MEMBRANE PROTEASE"/>
    <property type="match status" value="1"/>
</dbReference>
<dbReference type="GO" id="GO:0004222">
    <property type="term" value="F:metalloendopeptidase activity"/>
    <property type="evidence" value="ECO:0007669"/>
    <property type="project" value="InterPro"/>
</dbReference>
<evidence type="ECO:0000256" key="4">
    <source>
        <dbReference type="ARBA" id="ARBA00022801"/>
    </source>
</evidence>
<dbReference type="PANTHER" id="PTHR21711:SF0">
    <property type="entry name" value="MITOCHONDRIAL INNER MEMBRANE PROTEASE ATP23 HOMOLOG"/>
    <property type="match status" value="1"/>
</dbReference>
<dbReference type="GO" id="GO:0005739">
    <property type="term" value="C:mitochondrion"/>
    <property type="evidence" value="ECO:0007669"/>
    <property type="project" value="GOC"/>
</dbReference>
<comment type="caution">
    <text evidence="8">The sequence shown here is derived from an EMBL/GenBank/DDBJ whole genome shotgun (WGS) entry which is preliminary data.</text>
</comment>
<dbReference type="Proteomes" id="UP001258017">
    <property type="component" value="Unassembled WGS sequence"/>
</dbReference>
<evidence type="ECO:0000256" key="5">
    <source>
        <dbReference type="ARBA" id="ARBA00023049"/>
    </source>
</evidence>
<feature type="compositionally biased region" description="Basic and acidic residues" evidence="7">
    <location>
        <begin position="10"/>
        <end position="28"/>
    </location>
</feature>
<comment type="similarity">
    <text evidence="1 6">Belongs to the peptidase M76 family.</text>
</comment>
<dbReference type="InterPro" id="IPR019165">
    <property type="entry name" value="Peptidase_M76_ATP23"/>
</dbReference>
<dbReference type="EMBL" id="JAIFRP010004406">
    <property type="protein sequence ID" value="KAK2576476.1"/>
    <property type="molecule type" value="Genomic_DNA"/>
</dbReference>
<keyword evidence="3 6" id="KW-0479">Metal-binding</keyword>
<keyword evidence="4 6" id="KW-0378">Hydrolase</keyword>
<organism evidence="8 9">
    <name type="scientific">Odynerus spinipes</name>
    <dbReference type="NCBI Taxonomy" id="1348599"/>
    <lineage>
        <taxon>Eukaryota</taxon>
        <taxon>Metazoa</taxon>
        <taxon>Ecdysozoa</taxon>
        <taxon>Arthropoda</taxon>
        <taxon>Hexapoda</taxon>
        <taxon>Insecta</taxon>
        <taxon>Pterygota</taxon>
        <taxon>Neoptera</taxon>
        <taxon>Endopterygota</taxon>
        <taxon>Hymenoptera</taxon>
        <taxon>Apocrita</taxon>
        <taxon>Aculeata</taxon>
        <taxon>Vespoidea</taxon>
        <taxon>Vespidae</taxon>
        <taxon>Eumeninae</taxon>
        <taxon>Odynerus</taxon>
    </lineage>
</organism>
<evidence type="ECO:0000256" key="3">
    <source>
        <dbReference type="ARBA" id="ARBA00022723"/>
    </source>
</evidence>
<evidence type="ECO:0000256" key="7">
    <source>
        <dbReference type="SAM" id="MobiDB-lite"/>
    </source>
</evidence>
<evidence type="ECO:0000313" key="9">
    <source>
        <dbReference type="Proteomes" id="UP001258017"/>
    </source>
</evidence>
<feature type="region of interest" description="Disordered" evidence="7">
    <location>
        <begin position="1"/>
        <end position="45"/>
    </location>
</feature>
<dbReference type="GO" id="GO:0034982">
    <property type="term" value="P:mitochondrial protein processing"/>
    <property type="evidence" value="ECO:0007669"/>
    <property type="project" value="TreeGrafter"/>
</dbReference>
<dbReference type="GO" id="GO:0033615">
    <property type="term" value="P:mitochondrial proton-transporting ATP synthase complex assembly"/>
    <property type="evidence" value="ECO:0007669"/>
    <property type="project" value="TreeGrafter"/>
</dbReference>
<reference evidence="8" key="1">
    <citation type="submission" date="2021-08" db="EMBL/GenBank/DDBJ databases">
        <authorList>
            <person name="Misof B."/>
            <person name="Oliver O."/>
            <person name="Podsiadlowski L."/>
            <person name="Donath A."/>
            <person name="Peters R."/>
            <person name="Mayer C."/>
            <person name="Rust J."/>
            <person name="Gunkel S."/>
            <person name="Lesny P."/>
            <person name="Martin S."/>
            <person name="Oeyen J.P."/>
            <person name="Petersen M."/>
            <person name="Panagiotis P."/>
            <person name="Wilbrandt J."/>
            <person name="Tanja T."/>
        </authorList>
    </citation>
    <scope>NUCLEOTIDE SEQUENCE</scope>
    <source>
        <strain evidence="8">GBR_01_08_01A</strain>
        <tissue evidence="8">Thorax + abdomen</tissue>
    </source>
</reference>
<keyword evidence="5 6" id="KW-0482">Metalloprotease</keyword>
<name>A0AAD9RB93_9HYME</name>
<protein>
    <recommendedName>
        <fullName evidence="6">Mitochondrial inner membrane protease ATP23</fullName>
        <ecNumber evidence="6">3.4.24.-</ecNumber>
    </recommendedName>
</protein>
<dbReference type="AlphaFoldDB" id="A0AAD9RB93"/>
<dbReference type="Pfam" id="PF09768">
    <property type="entry name" value="Peptidase_M76"/>
    <property type="match status" value="1"/>
</dbReference>
<evidence type="ECO:0000256" key="1">
    <source>
        <dbReference type="ARBA" id="ARBA00009915"/>
    </source>
</evidence>
<sequence>MTILNFDSKNINENKTDTKAAEKKEKSQNNENKGNNVSDTSASTTEKVEDYSNWGYDLYPERRGSPKPTFFQKYFWQGRQNLDKLKCEKHVYNCVKNNPLIHLMMAALNSSGCPFDIRRHISCESCDNSVTGGYDAELNQIVICHNTARSERKVQGVLAHEMVHMFDYCRNEMDFKNIEHIACTEIRAANLIHCSFLSATVQGQASPFHVKKAHQACVKNLAKASVMAVRKVTEPQARLVVEKVFPMCYNDLEPIGRRIRRNSEDIQKAYLEAPLYGYISDD</sequence>
<keyword evidence="2 6" id="KW-0645">Protease</keyword>
<evidence type="ECO:0000256" key="6">
    <source>
        <dbReference type="RuleBase" id="RU364057"/>
    </source>
</evidence>